<accession>A0A6J5NJA5</accession>
<name>A0A6J5NJA5_9CAUD</name>
<dbReference type="EMBL" id="LR797016">
    <property type="protein sequence ID" value="CAB4180890.1"/>
    <property type="molecule type" value="Genomic_DNA"/>
</dbReference>
<reference evidence="1" key="1">
    <citation type="submission" date="2020-04" db="EMBL/GenBank/DDBJ databases">
        <authorList>
            <person name="Chiriac C."/>
            <person name="Salcher M."/>
            <person name="Ghai R."/>
            <person name="Kavagutti S V."/>
        </authorList>
    </citation>
    <scope>NUCLEOTIDE SEQUENCE</scope>
</reference>
<gene>
    <name evidence="2" type="ORF">UFOVP1067_4</name>
    <name evidence="1" type="ORF">UFOVP662_4</name>
</gene>
<sequence length="108" mass="12322">MYDTGVRMIPLDGCYMLQRYRPDFDDWVNFAVYDSEAAALRRLNKYPQALATMTNNDILKLAQEAGIHSAIIYYSYGSTTAAMTERERQDFAAIQLFAKLLISALKKP</sequence>
<evidence type="ECO:0000313" key="2">
    <source>
        <dbReference type="EMBL" id="CAB4180890.1"/>
    </source>
</evidence>
<evidence type="ECO:0000313" key="1">
    <source>
        <dbReference type="EMBL" id="CAB4155474.1"/>
    </source>
</evidence>
<proteinExistence type="predicted"/>
<protein>
    <submittedName>
        <fullName evidence="1">Uncharacterized protein</fullName>
    </submittedName>
</protein>
<dbReference type="EMBL" id="LR796635">
    <property type="protein sequence ID" value="CAB4155474.1"/>
    <property type="molecule type" value="Genomic_DNA"/>
</dbReference>
<organism evidence="1">
    <name type="scientific">uncultured Caudovirales phage</name>
    <dbReference type="NCBI Taxonomy" id="2100421"/>
    <lineage>
        <taxon>Viruses</taxon>
        <taxon>Duplodnaviria</taxon>
        <taxon>Heunggongvirae</taxon>
        <taxon>Uroviricota</taxon>
        <taxon>Caudoviricetes</taxon>
        <taxon>Peduoviridae</taxon>
        <taxon>Maltschvirus</taxon>
        <taxon>Maltschvirus maltsch</taxon>
    </lineage>
</organism>